<proteinExistence type="predicted"/>
<keyword evidence="1" id="KW-1133">Transmembrane helix</keyword>
<reference evidence="2 3" key="1">
    <citation type="submission" date="2018-07" db="EMBL/GenBank/DDBJ databases">
        <title>Genome assembly of strain KB82.</title>
        <authorList>
            <person name="Kukolya J."/>
            <person name="Horvath B."/>
            <person name="Nagy I."/>
            <person name="Toth A."/>
        </authorList>
    </citation>
    <scope>NUCLEOTIDE SEQUENCE [LARGE SCALE GENOMIC DNA]</scope>
    <source>
        <strain evidence="2 3">Kb82</strain>
    </source>
</reference>
<comment type="caution">
    <text evidence="2">The sequence shown here is derived from an EMBL/GenBank/DDBJ whole genome shotgun (WGS) entry which is preliminary data.</text>
</comment>
<evidence type="ECO:0000313" key="2">
    <source>
        <dbReference type="EMBL" id="MBE8727252.1"/>
    </source>
</evidence>
<sequence length="147" mass="17110">MQEKSNQSGKKVNTVLLIAVGIAIVLVVLFQFYLSHDAKETNTEINELVEKYNKNCPLRIQEGIQLDSVSLPKERRVQYNLTLLNVEKETAEVEIVQEEIRKSLISTAKANPGLQIFREKDFILIYHYNDKKKAFLFDIEVFPYQYK</sequence>
<evidence type="ECO:0000313" key="3">
    <source>
        <dbReference type="Proteomes" id="UP000640614"/>
    </source>
</evidence>
<gene>
    <name evidence="2" type="ORF">C4F50_20245</name>
</gene>
<keyword evidence="1" id="KW-0472">Membrane</keyword>
<protein>
    <submittedName>
        <fullName evidence="2">Uncharacterized protein</fullName>
    </submittedName>
</protein>
<evidence type="ECO:0000256" key="1">
    <source>
        <dbReference type="SAM" id="Phobius"/>
    </source>
</evidence>
<keyword evidence="1" id="KW-0812">Transmembrane</keyword>
<feature type="transmembrane region" description="Helical" evidence="1">
    <location>
        <begin position="12"/>
        <end position="34"/>
    </location>
</feature>
<name>A0ABR9TRJ6_9FLAO</name>
<dbReference type="RefSeq" id="WP_194140415.1">
    <property type="nucleotide sequence ID" value="NZ_PRDM01000005.1"/>
</dbReference>
<dbReference type="Proteomes" id="UP000640614">
    <property type="component" value="Unassembled WGS sequence"/>
</dbReference>
<dbReference type="EMBL" id="PRDM01000005">
    <property type="protein sequence ID" value="MBE8727252.1"/>
    <property type="molecule type" value="Genomic_DNA"/>
</dbReference>
<organism evidence="2 3">
    <name type="scientific">Flavobacterium hungaricum</name>
    <dbReference type="NCBI Taxonomy" id="2082725"/>
    <lineage>
        <taxon>Bacteria</taxon>
        <taxon>Pseudomonadati</taxon>
        <taxon>Bacteroidota</taxon>
        <taxon>Flavobacteriia</taxon>
        <taxon>Flavobacteriales</taxon>
        <taxon>Flavobacteriaceae</taxon>
        <taxon>Flavobacterium</taxon>
    </lineage>
</organism>
<accession>A0ABR9TRJ6</accession>
<keyword evidence="3" id="KW-1185">Reference proteome</keyword>